<dbReference type="Pfam" id="PF13458">
    <property type="entry name" value="Peripla_BP_6"/>
    <property type="match status" value="1"/>
</dbReference>
<dbReference type="STRING" id="579137.Metvu_0682"/>
<organism evidence="3 4">
    <name type="scientific">Methanocaldococcus vulcanius (strain ATCC 700851 / DSM 12094 / M7)</name>
    <name type="common">Methanococcus vulcanius</name>
    <dbReference type="NCBI Taxonomy" id="579137"/>
    <lineage>
        <taxon>Archaea</taxon>
        <taxon>Methanobacteriati</taxon>
        <taxon>Methanobacteriota</taxon>
        <taxon>Methanomada group</taxon>
        <taxon>Methanococci</taxon>
        <taxon>Methanococcales</taxon>
        <taxon>Methanocaldococcaceae</taxon>
        <taxon>Methanocaldococcus</taxon>
    </lineage>
</organism>
<feature type="domain" description="Leucine-binding protein" evidence="2">
    <location>
        <begin position="46"/>
        <end position="346"/>
    </location>
</feature>
<dbReference type="RefSeq" id="WP_015732761.1">
    <property type="nucleotide sequence ID" value="NC_013407.1"/>
</dbReference>
<evidence type="ECO:0000256" key="1">
    <source>
        <dbReference type="ARBA" id="ARBA00022729"/>
    </source>
</evidence>
<dbReference type="KEGG" id="mvu:Metvu_0682"/>
<dbReference type="eggNOG" id="arCOG01021">
    <property type="taxonomic scope" value="Archaea"/>
</dbReference>
<evidence type="ECO:0000313" key="3">
    <source>
        <dbReference type="EMBL" id="ACX72540.1"/>
    </source>
</evidence>
<dbReference type="Proteomes" id="UP000002063">
    <property type="component" value="Chromosome"/>
</dbReference>
<dbReference type="InterPro" id="IPR028081">
    <property type="entry name" value="Leu-bd"/>
</dbReference>
<protein>
    <submittedName>
        <fullName evidence="3">Extracellular ligand-binding receptor</fullName>
    </submittedName>
</protein>
<dbReference type="PANTHER" id="PTHR30483">
    <property type="entry name" value="LEUCINE-SPECIFIC-BINDING PROTEIN"/>
    <property type="match status" value="1"/>
</dbReference>
<gene>
    <name evidence="3" type="ordered locus">Metvu_0682</name>
</gene>
<dbReference type="PANTHER" id="PTHR30483:SF40">
    <property type="entry name" value="HISTIDINE KINASE"/>
    <property type="match status" value="1"/>
</dbReference>
<dbReference type="AlphaFoldDB" id="C9RG38"/>
<sequence length="432" mass="47529">MKKTWIILLSLLLVSSIFLAGCTEKSGTTNTSTTTTSEPTQNENVIKVGVLTDLSGPLSSDGTDIANTLKVAQNDINNYFKEKGIPYSIKVYIEDTQSNPSICLQKVQSFNAMGINLIIGPTSSAEVKNIKDYINSNGMIIISPSSTAPPQMLGFTSPEQKKYVFRFVPTDNFQAKAIAGEIKDMGIKNVVVIYRGDAWGRGLETAAVQNLKKEGITVIGEVEYPSTPEPSDWSPYIQMLENKISGKDPKTTAVLAIGFDEIATLLSQISDNSPLLNVKWFGSDGIVDSEKVVSEAKDKAEKVGLYSTEFYGVSDEAKKLAEEYEKMGYGKRPRQYALIAYDSIWVGAISYAQMLNETGGKYNADLLSKLIKENTVKYSEGQFGVKPVTGDIYLNEWNDRASGNYGIHAVTKDGWKLVGIWDYKTGQIKWLK</sequence>
<dbReference type="InterPro" id="IPR028082">
    <property type="entry name" value="Peripla_BP_I"/>
</dbReference>
<dbReference type="HOGENOM" id="CLU_027128_5_1_2"/>
<reference evidence="3" key="1">
    <citation type="submission" date="2009-10" db="EMBL/GenBank/DDBJ databases">
        <title>Complete sequence of chromosome of Methanocaldococcus vulcanius M7.</title>
        <authorList>
            <consortium name="US DOE Joint Genome Institute"/>
            <person name="Lucas S."/>
            <person name="Copeland A."/>
            <person name="Lapidus A."/>
            <person name="Glavina del Rio T."/>
            <person name="Dalin E."/>
            <person name="Tice H."/>
            <person name="Bruce D."/>
            <person name="Goodwin L."/>
            <person name="Pitluck S."/>
            <person name="Lcollab F.I."/>
            <person name="Brettin T."/>
            <person name="Detter J.C."/>
            <person name="Han C."/>
            <person name="Tapia R."/>
            <person name="Kuske C.R."/>
            <person name="Schmutz J."/>
            <person name="Larimer F."/>
            <person name="Land M."/>
            <person name="Hauser L."/>
            <person name="Kyrpides N."/>
            <person name="Ovchinikova G."/>
            <person name="Sieprawska-Lupa M."/>
            <person name="Whitman W.B."/>
            <person name="Woyke T."/>
        </authorList>
    </citation>
    <scope>NUCLEOTIDE SEQUENCE [LARGE SCALE GENOMIC DNA]</scope>
    <source>
        <strain evidence="3">M7</strain>
    </source>
</reference>
<proteinExistence type="predicted"/>
<dbReference type="Gene3D" id="3.40.50.2300">
    <property type="match status" value="2"/>
</dbReference>
<dbReference type="GeneID" id="8513019"/>
<dbReference type="PROSITE" id="PS51257">
    <property type="entry name" value="PROKAR_LIPOPROTEIN"/>
    <property type="match status" value="1"/>
</dbReference>
<keyword evidence="4" id="KW-1185">Reference proteome</keyword>
<evidence type="ECO:0000259" key="2">
    <source>
        <dbReference type="Pfam" id="PF13458"/>
    </source>
</evidence>
<keyword evidence="1" id="KW-0732">Signal</keyword>
<keyword evidence="3" id="KW-0675">Receptor</keyword>
<dbReference type="EMBL" id="CP001787">
    <property type="protein sequence ID" value="ACX72540.1"/>
    <property type="molecule type" value="Genomic_DNA"/>
</dbReference>
<dbReference type="SUPFAM" id="SSF53822">
    <property type="entry name" value="Periplasmic binding protein-like I"/>
    <property type="match status" value="1"/>
</dbReference>
<dbReference type="InterPro" id="IPR051010">
    <property type="entry name" value="BCAA_transport"/>
</dbReference>
<name>C9RG38_METVM</name>
<accession>C9RG38</accession>
<dbReference type="OrthoDB" id="21336at2157"/>
<evidence type="ECO:0000313" key="4">
    <source>
        <dbReference type="Proteomes" id="UP000002063"/>
    </source>
</evidence>